<proteinExistence type="inferred from homology"/>
<evidence type="ECO:0000313" key="4">
    <source>
        <dbReference type="Proteomes" id="UP000051952"/>
    </source>
</evidence>
<dbReference type="Proteomes" id="UP000051952">
    <property type="component" value="Unassembled WGS sequence"/>
</dbReference>
<dbReference type="Gene3D" id="3.90.230.10">
    <property type="entry name" value="Creatinase/methionine aminopeptidase superfamily"/>
    <property type="match status" value="1"/>
</dbReference>
<organism evidence="3 4">
    <name type="scientific">Bodo saltans</name>
    <name type="common">Flagellated protozoan</name>
    <dbReference type="NCBI Taxonomy" id="75058"/>
    <lineage>
        <taxon>Eukaryota</taxon>
        <taxon>Discoba</taxon>
        <taxon>Euglenozoa</taxon>
        <taxon>Kinetoplastea</taxon>
        <taxon>Metakinetoplastina</taxon>
        <taxon>Eubodonida</taxon>
        <taxon>Bodonidae</taxon>
        <taxon>Bodo</taxon>
    </lineage>
</organism>
<evidence type="ECO:0000313" key="3">
    <source>
        <dbReference type="EMBL" id="CUG89259.1"/>
    </source>
</evidence>
<dbReference type="OrthoDB" id="5876363at2759"/>
<dbReference type="EMBL" id="CYKH01001716">
    <property type="protein sequence ID" value="CUG89259.1"/>
    <property type="molecule type" value="Genomic_DNA"/>
</dbReference>
<keyword evidence="4" id="KW-1185">Reference proteome</keyword>
<dbReference type="VEuPathDB" id="TriTrypDB:BSAL_20135"/>
<dbReference type="InterPro" id="IPR047113">
    <property type="entry name" value="PA2G4/ARX1"/>
</dbReference>
<feature type="domain" description="Peptidase M24" evidence="2">
    <location>
        <begin position="84"/>
        <end position="201"/>
    </location>
</feature>
<comment type="similarity">
    <text evidence="1">Belongs to the peptidase M24 family.</text>
</comment>
<dbReference type="PANTHER" id="PTHR10804:SF11">
    <property type="entry name" value="PROLIFERATION-ASSOCIATED PROTEIN 2G4"/>
    <property type="match status" value="1"/>
</dbReference>
<accession>A0A0S4JGL6</accession>
<feature type="non-terminal residue" evidence="3">
    <location>
        <position position="1"/>
    </location>
</feature>
<evidence type="ECO:0000256" key="1">
    <source>
        <dbReference type="ARBA" id="ARBA00007319"/>
    </source>
</evidence>
<sequence length="273" mass="29679">AVAARPVRRVIRKSTLPSSVQIEQVRARSQSAARTLSQNVAKAKSWEEPANVFLAQKLAKEHMEDLEASEDEDETTRRQDVLTKYKAAGKLVDEVMEFVVEKCIIGANTYTLCVAGDEELKRRAVGVFSKAKGEDGKKIPRGIAFPCTVSVNNMLCNHSPAQESHTVTLKGGDVVKVHMGVHVDGYPVSAARTIIVARPAEVETGLPSSVCNTVEASRVALLSVIHMLDSYAAPGCGERRHHRLHCSRRLPLRRGGGGGCPLYSYEAVGDRLP</sequence>
<protein>
    <submittedName>
        <fullName evidence="3">Peptidase, putative</fullName>
    </submittedName>
</protein>
<dbReference type="AlphaFoldDB" id="A0A0S4JGL6"/>
<dbReference type="PANTHER" id="PTHR10804">
    <property type="entry name" value="PROTEASE FAMILY M24 METHIONYL AMINOPEPTIDASE, AMINOPEPTIDASE P"/>
    <property type="match status" value="1"/>
</dbReference>
<evidence type="ECO:0000259" key="2">
    <source>
        <dbReference type="Pfam" id="PF00557"/>
    </source>
</evidence>
<dbReference type="SUPFAM" id="SSF55920">
    <property type="entry name" value="Creatinase/aminopeptidase"/>
    <property type="match status" value="1"/>
</dbReference>
<dbReference type="Pfam" id="PF00557">
    <property type="entry name" value="Peptidase_M24"/>
    <property type="match status" value="1"/>
</dbReference>
<dbReference type="InterPro" id="IPR000994">
    <property type="entry name" value="Pept_M24"/>
</dbReference>
<reference evidence="4" key="1">
    <citation type="submission" date="2015-09" db="EMBL/GenBank/DDBJ databases">
        <authorList>
            <consortium name="Pathogen Informatics"/>
        </authorList>
    </citation>
    <scope>NUCLEOTIDE SEQUENCE [LARGE SCALE GENOMIC DNA]</scope>
    <source>
        <strain evidence="4">Lake Konstanz</strain>
    </source>
</reference>
<dbReference type="InterPro" id="IPR036005">
    <property type="entry name" value="Creatinase/aminopeptidase-like"/>
</dbReference>
<gene>
    <name evidence="3" type="ORF">BSAL_20135</name>
</gene>
<name>A0A0S4JGL6_BODSA</name>